<evidence type="ECO:0000256" key="2">
    <source>
        <dbReference type="SAM" id="Phobius"/>
    </source>
</evidence>
<feature type="compositionally biased region" description="Low complexity" evidence="1">
    <location>
        <begin position="212"/>
        <end position="230"/>
    </location>
</feature>
<name>A0A084B7I8_STACB</name>
<feature type="region of interest" description="Disordered" evidence="1">
    <location>
        <begin position="355"/>
        <end position="379"/>
    </location>
</feature>
<evidence type="ECO:0000256" key="1">
    <source>
        <dbReference type="SAM" id="MobiDB-lite"/>
    </source>
</evidence>
<feature type="compositionally biased region" description="Acidic residues" evidence="1">
    <location>
        <begin position="231"/>
        <end position="244"/>
    </location>
</feature>
<evidence type="ECO:0000313" key="4">
    <source>
        <dbReference type="EMBL" id="KEY73517.1"/>
    </source>
</evidence>
<dbReference type="EMBL" id="KL647833">
    <property type="protein sequence ID" value="KEY73517.1"/>
    <property type="molecule type" value="Genomic_DNA"/>
</dbReference>
<dbReference type="OrthoDB" id="5370830at2759"/>
<organism evidence="4 5">
    <name type="scientific">Stachybotrys chartarum (strain CBS 109288 / IBT 7711)</name>
    <name type="common">Toxic black mold</name>
    <name type="synonym">Stilbospora chartarum</name>
    <dbReference type="NCBI Taxonomy" id="1280523"/>
    <lineage>
        <taxon>Eukaryota</taxon>
        <taxon>Fungi</taxon>
        <taxon>Dikarya</taxon>
        <taxon>Ascomycota</taxon>
        <taxon>Pezizomycotina</taxon>
        <taxon>Sordariomycetes</taxon>
        <taxon>Hypocreomycetidae</taxon>
        <taxon>Hypocreales</taxon>
        <taxon>Stachybotryaceae</taxon>
        <taxon>Stachybotrys</taxon>
    </lineage>
</organism>
<gene>
    <name evidence="4" type="ORF">S7711_03682</name>
</gene>
<protein>
    <submittedName>
        <fullName evidence="4">Uncharacterized protein</fullName>
    </submittedName>
</protein>
<feature type="signal peptide" evidence="3">
    <location>
        <begin position="1"/>
        <end position="17"/>
    </location>
</feature>
<evidence type="ECO:0000256" key="3">
    <source>
        <dbReference type="SAM" id="SignalP"/>
    </source>
</evidence>
<dbReference type="Proteomes" id="UP000028045">
    <property type="component" value="Unassembled WGS sequence"/>
</dbReference>
<dbReference type="HOGENOM" id="CLU_029802_1_0_1"/>
<feature type="region of interest" description="Disordered" evidence="1">
    <location>
        <begin position="210"/>
        <end position="251"/>
    </location>
</feature>
<proteinExistence type="predicted"/>
<feature type="chain" id="PRO_5001771813" evidence="3">
    <location>
        <begin position="18"/>
        <end position="406"/>
    </location>
</feature>
<sequence length="406" mass="41773">MPSFLYAALALATGAVAKGVWTTPHDKYSSSVGVLGCKINTNRVAYWPGSVDCDNICVKVSHKGRSVNLLRIDQSGGAYDISYDAWAYLQTGESAADDPISGGPVAMEYEEVDAEECADLINTNGKGLPLSASNSINFLTSCLDQPNSWVAKNHVLYNICDAICTVGHDEECDLDMSVSNQPSCPHTLGLTTELTSAPVVDIAYQTGERTLAGSGEPAPDGAGSPSSSPGDVEEDEEEEVDEVETQNVRPTASAGVFLEFTSTAEAVVSTSAPIPTTSTVVAIPTTSSAIIVDTETVDEVSSTNPAIQTTLTTLTSIAATTTALAASETQDDNTVAPTTFTAPASSTLSVVTRSSTTLSVGSTPSSTPSSTPGSEGANVPEGAGHVIGAPVVVLVVSFICSMAVLF</sequence>
<dbReference type="AlphaFoldDB" id="A0A084B7I8"/>
<keyword evidence="5" id="KW-1185">Reference proteome</keyword>
<keyword evidence="2" id="KW-1133">Transmembrane helix</keyword>
<dbReference type="PANTHER" id="PTHR38850">
    <property type="entry name" value="CERATO-PLATANIN"/>
    <property type="match status" value="1"/>
</dbReference>
<feature type="compositionally biased region" description="Low complexity" evidence="1">
    <location>
        <begin position="355"/>
        <end position="376"/>
    </location>
</feature>
<keyword evidence="3" id="KW-0732">Signal</keyword>
<feature type="transmembrane region" description="Helical" evidence="2">
    <location>
        <begin position="387"/>
        <end position="405"/>
    </location>
</feature>
<accession>A0A084B7I8</accession>
<keyword evidence="2" id="KW-0812">Transmembrane</keyword>
<dbReference type="PANTHER" id="PTHR38850:SF2">
    <property type="entry name" value="CERATO-PLATANIN"/>
    <property type="match status" value="1"/>
</dbReference>
<keyword evidence="2" id="KW-0472">Membrane</keyword>
<evidence type="ECO:0000313" key="5">
    <source>
        <dbReference type="Proteomes" id="UP000028045"/>
    </source>
</evidence>
<reference evidence="4 5" key="1">
    <citation type="journal article" date="2014" name="BMC Genomics">
        <title>Comparative genome sequencing reveals chemotype-specific gene clusters in the toxigenic black mold Stachybotrys.</title>
        <authorList>
            <person name="Semeiks J."/>
            <person name="Borek D."/>
            <person name="Otwinowski Z."/>
            <person name="Grishin N.V."/>
        </authorList>
    </citation>
    <scope>NUCLEOTIDE SEQUENCE [LARGE SCALE GENOMIC DNA]</scope>
    <source>
        <strain evidence="5">CBS 109288 / IBT 7711</strain>
    </source>
</reference>